<accession>A0ABN7W148</accession>
<evidence type="ECO:0000313" key="3">
    <source>
        <dbReference type="EMBL" id="CAG8810239.1"/>
    </source>
</evidence>
<keyword evidence="1" id="KW-0175">Coiled coil</keyword>
<evidence type="ECO:0000256" key="1">
    <source>
        <dbReference type="SAM" id="Coils"/>
    </source>
</evidence>
<feature type="compositionally biased region" description="Low complexity" evidence="2">
    <location>
        <begin position="29"/>
        <end position="46"/>
    </location>
</feature>
<proteinExistence type="predicted"/>
<feature type="region of interest" description="Disordered" evidence="2">
    <location>
        <begin position="23"/>
        <end position="55"/>
    </location>
</feature>
<protein>
    <submittedName>
        <fullName evidence="3">38547_t:CDS:1</fullName>
    </submittedName>
</protein>
<feature type="non-terminal residue" evidence="3">
    <location>
        <position position="115"/>
    </location>
</feature>
<organism evidence="3 4">
    <name type="scientific">Gigaspora margarita</name>
    <dbReference type="NCBI Taxonomy" id="4874"/>
    <lineage>
        <taxon>Eukaryota</taxon>
        <taxon>Fungi</taxon>
        <taxon>Fungi incertae sedis</taxon>
        <taxon>Mucoromycota</taxon>
        <taxon>Glomeromycotina</taxon>
        <taxon>Glomeromycetes</taxon>
        <taxon>Diversisporales</taxon>
        <taxon>Gigasporaceae</taxon>
        <taxon>Gigaspora</taxon>
    </lineage>
</organism>
<evidence type="ECO:0000313" key="4">
    <source>
        <dbReference type="Proteomes" id="UP000789901"/>
    </source>
</evidence>
<gene>
    <name evidence="3" type="ORF">GMARGA_LOCUS25052</name>
</gene>
<comment type="caution">
    <text evidence="3">The sequence shown here is derived from an EMBL/GenBank/DDBJ whole genome shotgun (WGS) entry which is preliminary data.</text>
</comment>
<feature type="coiled-coil region" evidence="1">
    <location>
        <begin position="73"/>
        <end position="114"/>
    </location>
</feature>
<dbReference type="EMBL" id="CAJVQB010027269">
    <property type="protein sequence ID" value="CAG8810239.1"/>
    <property type="molecule type" value="Genomic_DNA"/>
</dbReference>
<reference evidence="3 4" key="1">
    <citation type="submission" date="2021-06" db="EMBL/GenBank/DDBJ databases">
        <authorList>
            <person name="Kallberg Y."/>
            <person name="Tangrot J."/>
            <person name="Rosling A."/>
        </authorList>
    </citation>
    <scope>NUCLEOTIDE SEQUENCE [LARGE SCALE GENOMIC DNA]</scope>
    <source>
        <strain evidence="3 4">120-4 pot B 10/14</strain>
    </source>
</reference>
<sequence>MFYTHLGSLFRTSSGRIPANQQEEFEHLSNSQQSESVSFVSVQSSSDPPPTYEEAVQTEVQQEDGVEFLRQTVVDYEVRLTNYQLNVDNYENRINILESTNQTLIKNIKDLKDTI</sequence>
<name>A0ABN7W148_GIGMA</name>
<evidence type="ECO:0000256" key="2">
    <source>
        <dbReference type="SAM" id="MobiDB-lite"/>
    </source>
</evidence>
<keyword evidence="4" id="KW-1185">Reference proteome</keyword>
<dbReference type="Proteomes" id="UP000789901">
    <property type="component" value="Unassembled WGS sequence"/>
</dbReference>